<evidence type="ECO:0000259" key="1">
    <source>
        <dbReference type="Pfam" id="PF02581"/>
    </source>
</evidence>
<dbReference type="GO" id="GO:0009228">
    <property type="term" value="P:thiamine biosynthetic process"/>
    <property type="evidence" value="ECO:0007669"/>
    <property type="project" value="UniProtKB-KW"/>
</dbReference>
<name>A0A934QIG5_9PROT</name>
<dbReference type="InterPro" id="IPR036206">
    <property type="entry name" value="ThiamineP_synth_sf"/>
</dbReference>
<gene>
    <name evidence="2" type="ORF">CKO21_08605</name>
</gene>
<evidence type="ECO:0000313" key="3">
    <source>
        <dbReference type="Proteomes" id="UP000778970"/>
    </source>
</evidence>
<feature type="domain" description="Thiamine phosphate synthase/TenI" evidence="1">
    <location>
        <begin position="22"/>
        <end position="185"/>
    </location>
</feature>
<comment type="caution">
    <text evidence="2">The sequence shown here is derived from an EMBL/GenBank/DDBJ whole genome shotgun (WGS) entry which is preliminary data.</text>
</comment>
<evidence type="ECO:0000313" key="2">
    <source>
        <dbReference type="EMBL" id="MBK1697307.1"/>
    </source>
</evidence>
<keyword evidence="3" id="KW-1185">Reference proteome</keyword>
<dbReference type="Proteomes" id="UP000778970">
    <property type="component" value="Unassembled WGS sequence"/>
</dbReference>
<dbReference type="InterPro" id="IPR022998">
    <property type="entry name" value="ThiamineP_synth_TenI"/>
</dbReference>
<dbReference type="SUPFAM" id="SSF51391">
    <property type="entry name" value="Thiamin phosphate synthase"/>
    <property type="match status" value="1"/>
</dbReference>
<dbReference type="RefSeq" id="WP_027288316.1">
    <property type="nucleotide sequence ID" value="NZ_NRRE01000022.1"/>
</dbReference>
<dbReference type="Gene3D" id="3.20.20.70">
    <property type="entry name" value="Aldolase class I"/>
    <property type="match status" value="1"/>
</dbReference>
<proteinExistence type="predicted"/>
<dbReference type="Pfam" id="PF02581">
    <property type="entry name" value="TMP-TENI"/>
    <property type="match status" value="1"/>
</dbReference>
<dbReference type="EMBL" id="NRRE01000022">
    <property type="protein sequence ID" value="MBK1697307.1"/>
    <property type="molecule type" value="Genomic_DNA"/>
</dbReference>
<protein>
    <submittedName>
        <fullName evidence="2">Thiamine phosphate synthase</fullName>
    </submittedName>
</protein>
<dbReference type="InterPro" id="IPR013785">
    <property type="entry name" value="Aldolase_TIM"/>
</dbReference>
<dbReference type="AlphaFoldDB" id="A0A934QIG5"/>
<accession>A0A934QIG5</accession>
<reference evidence="2" key="1">
    <citation type="submission" date="2017-08" db="EMBL/GenBank/DDBJ databases">
        <authorList>
            <person name="Imhoff J.F."/>
            <person name="Rahn T."/>
            <person name="Kuenzel S."/>
            <person name="Neulinger S.C."/>
        </authorList>
    </citation>
    <scope>NUCLEOTIDE SEQUENCE</scope>
    <source>
        <strain evidence="2">DSM 9154</strain>
    </source>
</reference>
<dbReference type="CDD" id="cd00564">
    <property type="entry name" value="TMP_TenI"/>
    <property type="match status" value="1"/>
</dbReference>
<sequence length="209" mass="21417">MTDDPQDPLARLYLIVPAGTTADTLAAALDGGDVAAVLLPPEAPASLIETAQARDVAALLADDPSAVKRLDADGVHLGPGGKVKAARKSLGEDRIVGMFCATSRHAAMMAGEAGADYVAFTAPEPDRGPPETAHDAEHTGNFTWWQAVMELPCVAMAERAGPPITLDDVTPLVSAGADFVALAAAVWQHPDGPAAAVAEANARIARAAR</sequence>
<reference evidence="2" key="2">
    <citation type="journal article" date="2020" name="Microorganisms">
        <title>Osmotic Adaptation and Compatible Solute Biosynthesis of Phototrophic Bacteria as Revealed from Genome Analyses.</title>
        <authorList>
            <person name="Imhoff J.F."/>
            <person name="Rahn T."/>
            <person name="Kunzel S."/>
            <person name="Keller A."/>
            <person name="Neulinger S.C."/>
        </authorList>
    </citation>
    <scope>NUCLEOTIDE SEQUENCE</scope>
    <source>
        <strain evidence="2">DSM 9154</strain>
    </source>
</reference>
<organism evidence="2 3">
    <name type="scientific">Rhodovibrio salinarum</name>
    <dbReference type="NCBI Taxonomy" id="1087"/>
    <lineage>
        <taxon>Bacteria</taxon>
        <taxon>Pseudomonadati</taxon>
        <taxon>Pseudomonadota</taxon>
        <taxon>Alphaproteobacteria</taxon>
        <taxon>Rhodospirillales</taxon>
        <taxon>Rhodovibrionaceae</taxon>
        <taxon>Rhodovibrio</taxon>
    </lineage>
</organism>